<sequence>MDKDAAQSGHRTNRLRRIWAGLHLTLRRTHPAKLLLLGYLLYTAFGWFLLSLPLAHEVPVSVLDALFIASSAVSTTGLVTVDPGSSFSWFGEGVIILLIQVGGLGYMTIGSFALLAFQDRLSRVRSRTIKAEFSLPEDFSVRGFLSAVVIFTFVVQSVGAIILYLAFLAEGVDNPLWSAIFHAISAFCTAGFSLNSSSFEMMQANTTVVLTLSALSILGAVGFLIVVDAWRNLTGGARHLGFTSKVILRVTFWLLAGGTVLFYVADASIAELSPWDRLLAAFFQVMTATTTVGFNTWPIGEISMAGLVVLMGLMVIGASPAGTGGGLKTTTLAALFGLVRSTLKGRDEVRLAKRRVPAERLQSATAALAYYVALLFVALFLLGLTEAGADFEVLMFEAISAMGTVGLSMGITGDLSPLGKLVVIVLMIAGRVGILTFGIAVAAHDETREEEADNNLIC</sequence>
<dbReference type="OrthoDB" id="9810952at2"/>
<evidence type="ECO:0000256" key="7">
    <source>
        <dbReference type="ARBA" id="ARBA00023136"/>
    </source>
</evidence>
<feature type="transmembrane region" description="Helical" evidence="8">
    <location>
        <begin position="421"/>
        <end position="443"/>
    </location>
</feature>
<evidence type="ECO:0000256" key="8">
    <source>
        <dbReference type="SAM" id="Phobius"/>
    </source>
</evidence>
<dbReference type="Pfam" id="PF02386">
    <property type="entry name" value="TrkH"/>
    <property type="match status" value="1"/>
</dbReference>
<dbReference type="RefSeq" id="WP_121897157.1">
    <property type="nucleotide sequence ID" value="NZ_RCNT01000002.1"/>
</dbReference>
<protein>
    <submittedName>
        <fullName evidence="9">Potassium transporter KtrB</fullName>
    </submittedName>
</protein>
<dbReference type="GO" id="GO:0008324">
    <property type="term" value="F:monoatomic cation transmembrane transporter activity"/>
    <property type="evidence" value="ECO:0007669"/>
    <property type="project" value="InterPro"/>
</dbReference>
<organism evidence="9 10">
    <name type="scientific">Rhodophyticola porphyridii</name>
    <dbReference type="NCBI Taxonomy" id="1852017"/>
    <lineage>
        <taxon>Bacteria</taxon>
        <taxon>Pseudomonadati</taxon>
        <taxon>Pseudomonadota</taxon>
        <taxon>Alphaproteobacteria</taxon>
        <taxon>Rhodobacterales</taxon>
        <taxon>Roseobacteraceae</taxon>
        <taxon>Rhodophyticola</taxon>
    </lineage>
</organism>
<evidence type="ECO:0000256" key="1">
    <source>
        <dbReference type="ARBA" id="ARBA00004651"/>
    </source>
</evidence>
<evidence type="ECO:0000256" key="2">
    <source>
        <dbReference type="ARBA" id="ARBA00022448"/>
    </source>
</evidence>
<evidence type="ECO:0000256" key="5">
    <source>
        <dbReference type="ARBA" id="ARBA00022989"/>
    </source>
</evidence>
<feature type="transmembrane region" description="Helical" evidence="8">
    <location>
        <begin position="176"/>
        <end position="194"/>
    </location>
</feature>
<feature type="transmembrane region" description="Helical" evidence="8">
    <location>
        <begin position="246"/>
        <end position="265"/>
    </location>
</feature>
<feature type="transmembrane region" description="Helical" evidence="8">
    <location>
        <begin position="144"/>
        <end position="169"/>
    </location>
</feature>
<comment type="subcellular location">
    <subcellularLocation>
        <location evidence="1">Cell membrane</location>
        <topology evidence="1">Multi-pass membrane protein</topology>
    </subcellularLocation>
</comment>
<dbReference type="Proteomes" id="UP000281343">
    <property type="component" value="Unassembled WGS sequence"/>
</dbReference>
<keyword evidence="3" id="KW-1003">Cell membrane</keyword>
<dbReference type="PANTHER" id="PTHR32024">
    <property type="entry name" value="TRK SYSTEM POTASSIUM UPTAKE PROTEIN TRKG-RELATED"/>
    <property type="match status" value="1"/>
</dbReference>
<dbReference type="AlphaFoldDB" id="A0A3L9YAD7"/>
<dbReference type="PANTHER" id="PTHR32024:SF1">
    <property type="entry name" value="KTR SYSTEM POTASSIUM UPTAKE PROTEIN B"/>
    <property type="match status" value="1"/>
</dbReference>
<accession>A0A3L9YAD7</accession>
<keyword evidence="2" id="KW-0813">Transport</keyword>
<dbReference type="GO" id="GO:0005886">
    <property type="term" value="C:plasma membrane"/>
    <property type="evidence" value="ECO:0007669"/>
    <property type="project" value="UniProtKB-SubCell"/>
</dbReference>
<gene>
    <name evidence="9" type="ORF">D9R08_06290</name>
</gene>
<feature type="transmembrane region" description="Helical" evidence="8">
    <location>
        <begin position="364"/>
        <end position="385"/>
    </location>
</feature>
<keyword evidence="5 8" id="KW-1133">Transmembrane helix</keyword>
<reference evidence="9 10" key="1">
    <citation type="submission" date="2018-10" db="EMBL/GenBank/DDBJ databases">
        <authorList>
            <person name="Jung H.S."/>
            <person name="Jeon C.O."/>
        </authorList>
    </citation>
    <scope>NUCLEOTIDE SEQUENCE [LARGE SCALE GENOMIC DNA]</scope>
    <source>
        <strain evidence="9 10">MA-7-27</strain>
    </source>
</reference>
<evidence type="ECO:0000313" key="10">
    <source>
        <dbReference type="Proteomes" id="UP000281343"/>
    </source>
</evidence>
<evidence type="ECO:0000256" key="6">
    <source>
        <dbReference type="ARBA" id="ARBA00023065"/>
    </source>
</evidence>
<evidence type="ECO:0000256" key="4">
    <source>
        <dbReference type="ARBA" id="ARBA00022692"/>
    </source>
</evidence>
<comment type="caution">
    <text evidence="9">The sequence shown here is derived from an EMBL/GenBank/DDBJ whole genome shotgun (WGS) entry which is preliminary data.</text>
</comment>
<feature type="transmembrane region" description="Helical" evidence="8">
    <location>
        <begin position="206"/>
        <end position="226"/>
    </location>
</feature>
<feature type="transmembrane region" description="Helical" evidence="8">
    <location>
        <begin position="277"/>
        <end position="295"/>
    </location>
</feature>
<evidence type="ECO:0000313" key="9">
    <source>
        <dbReference type="EMBL" id="RMA43223.1"/>
    </source>
</evidence>
<keyword evidence="10" id="KW-1185">Reference proteome</keyword>
<evidence type="ECO:0000256" key="3">
    <source>
        <dbReference type="ARBA" id="ARBA00022475"/>
    </source>
</evidence>
<dbReference type="GO" id="GO:0030001">
    <property type="term" value="P:metal ion transport"/>
    <property type="evidence" value="ECO:0007669"/>
    <property type="project" value="UniProtKB-ARBA"/>
</dbReference>
<dbReference type="EMBL" id="RCNT01000002">
    <property type="protein sequence ID" value="RMA43223.1"/>
    <property type="molecule type" value="Genomic_DNA"/>
</dbReference>
<proteinExistence type="predicted"/>
<feature type="transmembrane region" description="Helical" evidence="8">
    <location>
        <begin position="34"/>
        <end position="54"/>
    </location>
</feature>
<feature type="transmembrane region" description="Helical" evidence="8">
    <location>
        <begin position="302"/>
        <end position="319"/>
    </location>
</feature>
<keyword evidence="6" id="KW-0406">Ion transport</keyword>
<feature type="transmembrane region" description="Helical" evidence="8">
    <location>
        <begin position="93"/>
        <end position="117"/>
    </location>
</feature>
<keyword evidence="4 8" id="KW-0812">Transmembrane</keyword>
<dbReference type="InterPro" id="IPR003445">
    <property type="entry name" value="Cat_transpt"/>
</dbReference>
<keyword evidence="7 8" id="KW-0472">Membrane</keyword>
<name>A0A3L9YAD7_9RHOB</name>